<dbReference type="EMBL" id="SIJB01000016">
    <property type="protein sequence ID" value="NBI28640.1"/>
    <property type="molecule type" value="Genomic_DNA"/>
</dbReference>
<evidence type="ECO:0000313" key="2">
    <source>
        <dbReference type="Proteomes" id="UP000448943"/>
    </source>
</evidence>
<keyword evidence="2" id="KW-1185">Reference proteome</keyword>
<reference evidence="1 2" key="1">
    <citation type="submission" date="2019-01" db="EMBL/GenBank/DDBJ databases">
        <title>Chengkuizengella sp. nov., isolated from deep-sea sediment of East Pacific Ocean.</title>
        <authorList>
            <person name="Yang J."/>
            <person name="Lai Q."/>
            <person name="Shao Z."/>
        </authorList>
    </citation>
    <scope>NUCLEOTIDE SEQUENCE [LARGE SCALE GENOMIC DNA]</scope>
    <source>
        <strain evidence="1 2">YPA3-1-1</strain>
    </source>
</reference>
<gene>
    <name evidence="1" type="ORF">ERL59_06695</name>
</gene>
<sequence>MLKKVKIILSSAFVLSVLGLTIVLGLTQSNVMAEEKQAKKAVISDEQKEWLRGLGFSPNSIENMSDESFDHISKQFKGVTGKPIKEKVEYHKVEYTLDEKGKVKKVKMIKKTKEDYEKAKKEKDAKRSVSILGTWDDTRDSWIKQRLYVGTISGSGNGDYMAQTSYEWLEPPFVAYSDVTGITHGNNVDKVAGTEYGEHWYYDDNGYHTADITNNGEAESKDPDGYADKFDLKLFGTGVGDNLLARDHGGYFYITFDQDNSFDDTADLYGHYVHALTSSFFNISVSKGGISLAGSSESQATDTHVDFTY</sequence>
<organism evidence="1 2">
    <name type="scientific">Chengkuizengella marina</name>
    <dbReference type="NCBI Taxonomy" id="2507566"/>
    <lineage>
        <taxon>Bacteria</taxon>
        <taxon>Bacillati</taxon>
        <taxon>Bacillota</taxon>
        <taxon>Bacilli</taxon>
        <taxon>Bacillales</taxon>
        <taxon>Paenibacillaceae</taxon>
        <taxon>Chengkuizengella</taxon>
    </lineage>
</organism>
<evidence type="ECO:0000313" key="1">
    <source>
        <dbReference type="EMBL" id="NBI28640.1"/>
    </source>
</evidence>
<protein>
    <submittedName>
        <fullName evidence="1">Uncharacterized protein</fullName>
    </submittedName>
</protein>
<proteinExistence type="predicted"/>
<dbReference type="AlphaFoldDB" id="A0A6N9Q264"/>
<dbReference type="OrthoDB" id="2676941at2"/>
<accession>A0A6N9Q264</accession>
<dbReference type="RefSeq" id="WP_160645435.1">
    <property type="nucleotide sequence ID" value="NZ_SIJB01000016.1"/>
</dbReference>
<dbReference type="Proteomes" id="UP000448943">
    <property type="component" value="Unassembled WGS sequence"/>
</dbReference>
<name>A0A6N9Q264_9BACL</name>
<comment type="caution">
    <text evidence="1">The sequence shown here is derived from an EMBL/GenBank/DDBJ whole genome shotgun (WGS) entry which is preliminary data.</text>
</comment>